<dbReference type="GO" id="GO:0048255">
    <property type="term" value="P:mRNA stabilization"/>
    <property type="evidence" value="ECO:0007669"/>
    <property type="project" value="InterPro"/>
</dbReference>
<dbReference type="STRING" id="5722.A2D819"/>
<dbReference type="Pfam" id="PF21071">
    <property type="entry name" value="LARP1_HEAT"/>
    <property type="match status" value="1"/>
</dbReference>
<feature type="compositionally biased region" description="Basic residues" evidence="1">
    <location>
        <begin position="369"/>
        <end position="383"/>
    </location>
</feature>
<dbReference type="VEuPathDB" id="TrichDB:TVAGG3_1045820"/>
<dbReference type="GO" id="GO:0003723">
    <property type="term" value="F:RNA binding"/>
    <property type="evidence" value="ECO:0000318"/>
    <property type="project" value="GO_Central"/>
</dbReference>
<dbReference type="GO" id="GO:0000339">
    <property type="term" value="F:RNA cap binding"/>
    <property type="evidence" value="ECO:0007669"/>
    <property type="project" value="InterPro"/>
</dbReference>
<keyword evidence="3" id="KW-1185">Reference proteome</keyword>
<evidence type="ECO:0000313" key="3">
    <source>
        <dbReference type="Proteomes" id="UP000001542"/>
    </source>
</evidence>
<dbReference type="SMR" id="A2D819"/>
<dbReference type="eggNOG" id="KOG2590">
    <property type="taxonomic scope" value="Eukaryota"/>
</dbReference>
<dbReference type="SMART" id="SM00684">
    <property type="entry name" value="DM15"/>
    <property type="match status" value="2"/>
</dbReference>
<proteinExistence type="predicted"/>
<dbReference type="InterPro" id="IPR006607">
    <property type="entry name" value="DM15"/>
</dbReference>
<dbReference type="RefSeq" id="XP_001584438.1">
    <property type="nucleotide sequence ID" value="XM_001584388.1"/>
</dbReference>
<organism evidence="2 3">
    <name type="scientific">Trichomonas vaginalis (strain ATCC PRA-98 / G3)</name>
    <dbReference type="NCBI Taxonomy" id="412133"/>
    <lineage>
        <taxon>Eukaryota</taxon>
        <taxon>Metamonada</taxon>
        <taxon>Parabasalia</taxon>
        <taxon>Trichomonadida</taxon>
        <taxon>Trichomonadidae</taxon>
        <taxon>Trichomonas</taxon>
    </lineage>
</organism>
<dbReference type="KEGG" id="tva:5469016"/>
<feature type="region of interest" description="Disordered" evidence="1">
    <location>
        <begin position="27"/>
        <end position="81"/>
    </location>
</feature>
<feature type="compositionally biased region" description="Polar residues" evidence="1">
    <location>
        <begin position="33"/>
        <end position="44"/>
    </location>
</feature>
<feature type="region of interest" description="Disordered" evidence="1">
    <location>
        <begin position="309"/>
        <end position="414"/>
    </location>
</feature>
<dbReference type="OrthoDB" id="340227at2759"/>
<protein>
    <submittedName>
        <fullName evidence="2">MKIAA0731 protein, putative</fullName>
    </submittedName>
</protein>
<dbReference type="AlphaFoldDB" id="A2D819"/>
<feature type="compositionally biased region" description="Basic residues" evidence="1">
    <location>
        <begin position="52"/>
        <end position="63"/>
    </location>
</feature>
<gene>
    <name evidence="2" type="ORF">TVAG_071160</name>
</gene>
<reference evidence="2" key="1">
    <citation type="submission" date="2006-10" db="EMBL/GenBank/DDBJ databases">
        <authorList>
            <person name="Amadeo P."/>
            <person name="Zhao Q."/>
            <person name="Wortman J."/>
            <person name="Fraser-Liggett C."/>
            <person name="Carlton J."/>
        </authorList>
    </citation>
    <scope>NUCLEOTIDE SEQUENCE</scope>
    <source>
        <strain evidence="2">G3</strain>
    </source>
</reference>
<name>A2D819_TRIV3</name>
<evidence type="ECO:0000256" key="1">
    <source>
        <dbReference type="SAM" id="MobiDB-lite"/>
    </source>
</evidence>
<reference evidence="2" key="2">
    <citation type="journal article" date="2007" name="Science">
        <title>Draft genome sequence of the sexually transmitted pathogen Trichomonas vaginalis.</title>
        <authorList>
            <person name="Carlton J.M."/>
            <person name="Hirt R.P."/>
            <person name="Silva J.C."/>
            <person name="Delcher A.L."/>
            <person name="Schatz M."/>
            <person name="Zhao Q."/>
            <person name="Wortman J.R."/>
            <person name="Bidwell S.L."/>
            <person name="Alsmark U.C.M."/>
            <person name="Besteiro S."/>
            <person name="Sicheritz-Ponten T."/>
            <person name="Noel C.J."/>
            <person name="Dacks J.B."/>
            <person name="Foster P.G."/>
            <person name="Simillion C."/>
            <person name="Van de Peer Y."/>
            <person name="Miranda-Saavedra D."/>
            <person name="Barton G.J."/>
            <person name="Westrop G.D."/>
            <person name="Mueller S."/>
            <person name="Dessi D."/>
            <person name="Fiori P.L."/>
            <person name="Ren Q."/>
            <person name="Paulsen I."/>
            <person name="Zhang H."/>
            <person name="Bastida-Corcuera F.D."/>
            <person name="Simoes-Barbosa A."/>
            <person name="Brown M.T."/>
            <person name="Hayes R.D."/>
            <person name="Mukherjee M."/>
            <person name="Okumura C.Y."/>
            <person name="Schneider R."/>
            <person name="Smith A.J."/>
            <person name="Vanacova S."/>
            <person name="Villalvazo M."/>
            <person name="Haas B.J."/>
            <person name="Pertea M."/>
            <person name="Feldblyum T.V."/>
            <person name="Utterback T.R."/>
            <person name="Shu C.L."/>
            <person name="Osoegawa K."/>
            <person name="de Jong P.J."/>
            <person name="Hrdy I."/>
            <person name="Horvathova L."/>
            <person name="Zubacova Z."/>
            <person name="Dolezal P."/>
            <person name="Malik S.B."/>
            <person name="Logsdon J.M. Jr."/>
            <person name="Henze K."/>
            <person name="Gupta A."/>
            <person name="Wang C.C."/>
            <person name="Dunne R.L."/>
            <person name="Upcroft J.A."/>
            <person name="Upcroft P."/>
            <person name="White O."/>
            <person name="Salzberg S.L."/>
            <person name="Tang P."/>
            <person name="Chiu C.-H."/>
            <person name="Lee Y.-S."/>
            <person name="Embley T.M."/>
            <person name="Coombs G.H."/>
            <person name="Mottram J.C."/>
            <person name="Tachezy J."/>
            <person name="Fraser-Liggett C.M."/>
            <person name="Johnson P.J."/>
        </authorList>
    </citation>
    <scope>NUCLEOTIDE SEQUENCE [LARGE SCALE GENOMIC DNA]</scope>
    <source>
        <strain evidence="2">G3</strain>
    </source>
</reference>
<feature type="region of interest" description="Disordered" evidence="1">
    <location>
        <begin position="116"/>
        <end position="142"/>
    </location>
</feature>
<dbReference type="InParanoid" id="A2D819"/>
<dbReference type="Proteomes" id="UP000001542">
    <property type="component" value="Unassembled WGS sequence"/>
</dbReference>
<dbReference type="VEuPathDB" id="TrichDB:TVAG_071160"/>
<sequence>MSDWDVIGLVQNQPTYENEIEEEDIISDDFTDSVLSGSLGPSNKIQDDANHSHHGSRTGPKKRGPGDFGNEIDPLFGGPAPDPSLLADGFHSYTPHALREQMMVDGQDKVDVPPMSGGPDIVAKAPKNQRARRASMNKSRDKRNIVSIPSEAGSHRYFDHISHDLLQEDHFVQSKYDKFRSIALSERNTAGPGRSSEMNSLYYFWCYYLRDHFNDEMYKEFLTLAKADVAHGSHYGIECYFRLCSYGLEKNWNEKIFKDLEREALEDYAKGSTYGIEKMKAFLEFQKLGITIPVSQEMNDVLEKYPTFESFKSGSDKNQSHSQSKQRNRKPRNFPPGGSSAPHPRFEVPSSPQPPIAFESPLQQPASPPKRKSFGGKRGGHGRRYNDNGDKDWNGPQRVQPSSAPPDHAMRQKW</sequence>
<accession>A2D819</accession>
<evidence type="ECO:0000313" key="2">
    <source>
        <dbReference type="EMBL" id="EAY23452.1"/>
    </source>
</evidence>
<feature type="compositionally biased region" description="Basic and acidic residues" evidence="1">
    <location>
        <begin position="384"/>
        <end position="393"/>
    </location>
</feature>
<dbReference type="EMBL" id="DS113178">
    <property type="protein sequence ID" value="EAY23452.1"/>
    <property type="molecule type" value="Genomic_DNA"/>
</dbReference>